<keyword evidence="3" id="KW-0720">Serine protease</keyword>
<evidence type="ECO:0000313" key="6">
    <source>
        <dbReference type="EMBL" id="AAL08512.1"/>
    </source>
</evidence>
<evidence type="ECO:0000256" key="1">
    <source>
        <dbReference type="ARBA" id="ARBA00011073"/>
    </source>
</evidence>
<organism evidence="6">
    <name type="scientific">Aureobasidium pullulans</name>
    <name type="common">Black yeast</name>
    <name type="synonym">Pullularia pullulans</name>
    <dbReference type="NCBI Taxonomy" id="5580"/>
    <lineage>
        <taxon>Eukaryota</taxon>
        <taxon>Fungi</taxon>
        <taxon>Dikarya</taxon>
        <taxon>Ascomycota</taxon>
        <taxon>Pezizomycotina</taxon>
        <taxon>Dothideomycetes</taxon>
        <taxon>Dothideomycetidae</taxon>
        <taxon>Dothideales</taxon>
        <taxon>Saccotheciaceae</taxon>
        <taxon>Aureobasidium</taxon>
    </lineage>
</organism>
<protein>
    <submittedName>
        <fullName evidence="6">Subtilase</fullName>
    </submittedName>
</protein>
<keyword evidence="2" id="KW-0645">Protease</keyword>
<dbReference type="AlphaFoldDB" id="Q96UT8"/>
<dbReference type="Gene3D" id="3.40.50.200">
    <property type="entry name" value="Peptidase S8/S53 domain"/>
    <property type="match status" value="1"/>
</dbReference>
<reference evidence="6" key="2">
    <citation type="journal article" date="2002" name="Curr. Genet.">
        <title>Cloning and genetic analysis of subtilases in sapstaining fungi.</title>
        <authorList>
            <person name="Hoffman B."/>
            <person name="Breuil C."/>
        </authorList>
    </citation>
    <scope>NUCLEOTIDE SEQUENCE</scope>
</reference>
<dbReference type="Pfam" id="PF00082">
    <property type="entry name" value="Peptidase_S8"/>
    <property type="match status" value="1"/>
</dbReference>
<proteinExistence type="inferred from homology"/>
<keyword evidence="3" id="KW-0378">Hydrolase</keyword>
<feature type="non-terminal residue" evidence="6">
    <location>
        <position position="190"/>
    </location>
</feature>
<feature type="non-terminal residue" evidence="6">
    <location>
        <position position="1"/>
    </location>
</feature>
<dbReference type="GO" id="GO:0004252">
    <property type="term" value="F:serine-type endopeptidase activity"/>
    <property type="evidence" value="ECO:0007669"/>
    <property type="project" value="InterPro"/>
</dbReference>
<dbReference type="GO" id="GO:0006508">
    <property type="term" value="P:proteolysis"/>
    <property type="evidence" value="ECO:0007669"/>
    <property type="project" value="UniProtKB-KW"/>
</dbReference>
<dbReference type="InterPro" id="IPR050131">
    <property type="entry name" value="Peptidase_S8_subtilisin-like"/>
</dbReference>
<dbReference type="PANTHER" id="PTHR43806:SF58">
    <property type="entry name" value="ALKALINE PROTEASE 1-RELATED"/>
    <property type="match status" value="1"/>
</dbReference>
<evidence type="ECO:0000259" key="5">
    <source>
        <dbReference type="Pfam" id="PF00082"/>
    </source>
</evidence>
<dbReference type="EMBL" id="AF413108">
    <property type="protein sequence ID" value="AAL08512.1"/>
    <property type="molecule type" value="Genomic_DNA"/>
</dbReference>
<evidence type="ECO:0000256" key="3">
    <source>
        <dbReference type="ARBA" id="ARBA00022825"/>
    </source>
</evidence>
<dbReference type="MEROPS" id="S08.066"/>
<dbReference type="PANTHER" id="PTHR43806">
    <property type="entry name" value="PEPTIDASE S8"/>
    <property type="match status" value="1"/>
</dbReference>
<accession>Q96UT8</accession>
<comment type="caution">
    <text evidence="4">Lacks conserved residue(s) required for the propagation of feature annotation.</text>
</comment>
<dbReference type="SUPFAM" id="SSF52743">
    <property type="entry name" value="Subtilisin-like"/>
    <property type="match status" value="1"/>
</dbReference>
<dbReference type="InterPro" id="IPR036852">
    <property type="entry name" value="Peptidase_S8/S53_dom_sf"/>
</dbReference>
<feature type="domain" description="Peptidase S8/S53" evidence="5">
    <location>
        <begin position="27"/>
        <end position="190"/>
    </location>
</feature>
<evidence type="ECO:0000256" key="2">
    <source>
        <dbReference type="ARBA" id="ARBA00022670"/>
    </source>
</evidence>
<reference evidence="6" key="1">
    <citation type="submission" date="2001-08" db="EMBL/GenBank/DDBJ databases">
        <authorList>
            <person name="Hoffman B.G."/>
            <person name="Breuil C."/>
        </authorList>
    </citation>
    <scope>NUCLEOTIDE SEQUENCE</scope>
</reference>
<comment type="similarity">
    <text evidence="1 4">Belongs to the peptidase S8 family.</text>
</comment>
<sequence length="190" mass="19964">TYGVAKKGKICLRCTAAWRNKRKLTRQANVIPVKVFGEGEAPNSVILDGFNWAVNDIVSKNRASKAVINMSLGGGASEAWTTAIDAAFNQGVLSIVAAGNGDKKGNPLPVEDQSPANAPNAITVSALDSEWAPASFTNYGELVDSEWAPASFTNYGELVDIFAPGVDILSTYYTSDTATNTISGTSMATP</sequence>
<evidence type="ECO:0000256" key="4">
    <source>
        <dbReference type="PROSITE-ProRule" id="PRU01240"/>
    </source>
</evidence>
<name>Q96UT8_AURPU</name>
<dbReference type="InterPro" id="IPR000209">
    <property type="entry name" value="Peptidase_S8/S53_dom"/>
</dbReference>
<dbReference type="PROSITE" id="PS51892">
    <property type="entry name" value="SUBTILASE"/>
    <property type="match status" value="1"/>
</dbReference>